<name>A0ABT5EHK5_9BACT</name>
<evidence type="ECO:0000313" key="2">
    <source>
        <dbReference type="EMBL" id="MDC0740857.1"/>
    </source>
</evidence>
<dbReference type="NCBIfam" id="NF033453">
    <property type="entry name" value="BREX_3_BrxF"/>
    <property type="match status" value="1"/>
</dbReference>
<evidence type="ECO:0000259" key="1">
    <source>
        <dbReference type="Pfam" id="PF00004"/>
    </source>
</evidence>
<dbReference type="EMBL" id="JAQNDO010000001">
    <property type="protein sequence ID" value="MDC0740857.1"/>
    <property type="molecule type" value="Genomic_DNA"/>
</dbReference>
<dbReference type="InterPro" id="IPR003959">
    <property type="entry name" value="ATPase_AAA_core"/>
</dbReference>
<feature type="domain" description="ATPase AAA-type core" evidence="1">
    <location>
        <begin position="24"/>
        <end position="99"/>
    </location>
</feature>
<dbReference type="Gene3D" id="3.40.50.300">
    <property type="entry name" value="P-loop containing nucleotide triphosphate hydrolases"/>
    <property type="match status" value="1"/>
</dbReference>
<evidence type="ECO:0000313" key="3">
    <source>
        <dbReference type="Proteomes" id="UP001221411"/>
    </source>
</evidence>
<sequence length="170" mass="18586">MTAPLAARLLDRVSDAGVMYHRLVLTVGPAGSGKTEAFTDLAAAHGWPCINVNLKLAERLLDLTQKQRAVRVAGLLDDIVKATSAEVVLLDNIEMLFAVELAQDPLRLLQGLSRNRTIVASWPGTFDGRVLAYAEPGHREFKKYSTPQAVIVNAHEPRPLDVFGFSEKTL</sequence>
<reference evidence="2 3" key="1">
    <citation type="submission" date="2022-11" db="EMBL/GenBank/DDBJ databases">
        <title>Minimal conservation of predation-associated metabolite biosynthetic gene clusters underscores biosynthetic potential of Myxococcota including descriptions for ten novel species: Archangium lansinium sp. nov., Myxococcus landrumus sp. nov., Nannocystis bai.</title>
        <authorList>
            <person name="Ahearne A."/>
            <person name="Stevens C."/>
            <person name="Dowd S."/>
        </authorList>
    </citation>
    <scope>NUCLEOTIDE SEQUENCE [LARGE SCALE GENOMIC DNA]</scope>
    <source>
        <strain evidence="2 3">RJM3</strain>
    </source>
</reference>
<accession>A0ABT5EHK5</accession>
<proteinExistence type="predicted"/>
<dbReference type="RefSeq" id="WP_271916063.1">
    <property type="nucleotide sequence ID" value="NZ_JAQNDO010000001.1"/>
</dbReference>
<dbReference type="Proteomes" id="UP001221411">
    <property type="component" value="Unassembled WGS sequence"/>
</dbReference>
<dbReference type="InterPro" id="IPR048067">
    <property type="entry name" value="BREX_3_BrxF"/>
</dbReference>
<gene>
    <name evidence="2" type="primary">brxF</name>
    <name evidence="2" type="ORF">POL67_05835</name>
</gene>
<dbReference type="Pfam" id="PF00004">
    <property type="entry name" value="AAA"/>
    <property type="match status" value="1"/>
</dbReference>
<protein>
    <submittedName>
        <fullName evidence="2">BREX-3 system P-loop-containing protein BrxF</fullName>
    </submittedName>
</protein>
<organism evidence="2 3">
    <name type="scientific">Polyangium mundeleinium</name>
    <dbReference type="NCBI Taxonomy" id="2995306"/>
    <lineage>
        <taxon>Bacteria</taxon>
        <taxon>Pseudomonadati</taxon>
        <taxon>Myxococcota</taxon>
        <taxon>Polyangia</taxon>
        <taxon>Polyangiales</taxon>
        <taxon>Polyangiaceae</taxon>
        <taxon>Polyangium</taxon>
    </lineage>
</organism>
<dbReference type="InterPro" id="IPR027417">
    <property type="entry name" value="P-loop_NTPase"/>
</dbReference>
<comment type="caution">
    <text evidence="2">The sequence shown here is derived from an EMBL/GenBank/DDBJ whole genome shotgun (WGS) entry which is preliminary data.</text>
</comment>
<dbReference type="SUPFAM" id="SSF52540">
    <property type="entry name" value="P-loop containing nucleoside triphosphate hydrolases"/>
    <property type="match status" value="1"/>
</dbReference>
<keyword evidence="3" id="KW-1185">Reference proteome</keyword>